<evidence type="ECO:0000259" key="5">
    <source>
        <dbReference type="Pfam" id="PF00296"/>
    </source>
</evidence>
<dbReference type="SUPFAM" id="SSF51679">
    <property type="entry name" value="Bacterial luciferase-like"/>
    <property type="match status" value="1"/>
</dbReference>
<evidence type="ECO:0000256" key="1">
    <source>
        <dbReference type="ARBA" id="ARBA00022630"/>
    </source>
</evidence>
<evidence type="ECO:0000313" key="7">
    <source>
        <dbReference type="Proteomes" id="UP001597483"/>
    </source>
</evidence>
<evidence type="ECO:0000313" key="6">
    <source>
        <dbReference type="EMBL" id="MFD2468626.1"/>
    </source>
</evidence>
<dbReference type="InterPro" id="IPR019952">
    <property type="entry name" value="F420_OxRdatse_Rv1855c_pred"/>
</dbReference>
<dbReference type="EMBL" id="JBHUKS010000009">
    <property type="protein sequence ID" value="MFD2468626.1"/>
    <property type="molecule type" value="Genomic_DNA"/>
</dbReference>
<name>A0ABW5H614_9PSEU</name>
<accession>A0ABW5H614</accession>
<feature type="domain" description="Luciferase-like" evidence="5">
    <location>
        <begin position="7"/>
        <end position="270"/>
    </location>
</feature>
<sequence length="311" mass="33623">MDLRIFTEPQQGASYDDLLRVARTTEAAGYDAFFRSDHYLKMGSADGLPGPTDAWITLAGLARETERVRLGTLVTAATFRHPGPLAISVAQVDQMSGGRVEFGLGTGWYDDEHTAYGLTLPPLKERFDRYAEQLAVITGLWKTPAGEKFSYSGDYYTLADSPALPKPAQSPAPPVIVGGGGKKRTPALAAQYADEFNLPFVDAETALAQFERVDAAAEAIGRNPKEILRSVALVLAAGRDEAEVARRASAIGRETAELRANGLAGTAAEIVDRIGQWREKTGITRLYLQVLDLSDLDHIEFVASEVAPQLD</sequence>
<dbReference type="RefSeq" id="WP_378304357.1">
    <property type="nucleotide sequence ID" value="NZ_JBHUKS010000009.1"/>
</dbReference>
<dbReference type="Gene3D" id="3.20.20.30">
    <property type="entry name" value="Luciferase-like domain"/>
    <property type="match status" value="1"/>
</dbReference>
<dbReference type="GO" id="GO:0016491">
    <property type="term" value="F:oxidoreductase activity"/>
    <property type="evidence" value="ECO:0007669"/>
    <property type="project" value="UniProtKB-KW"/>
</dbReference>
<dbReference type="PANTHER" id="PTHR42847:SF4">
    <property type="entry name" value="ALKANESULFONATE MONOOXYGENASE-RELATED"/>
    <property type="match status" value="1"/>
</dbReference>
<proteinExistence type="predicted"/>
<dbReference type="InterPro" id="IPR011251">
    <property type="entry name" value="Luciferase-like_dom"/>
</dbReference>
<evidence type="ECO:0000256" key="3">
    <source>
        <dbReference type="ARBA" id="ARBA00023002"/>
    </source>
</evidence>
<dbReference type="EC" id="1.-.-.-" evidence="6"/>
<organism evidence="6 7">
    <name type="scientific">Amycolatopsis silviterrae</name>
    <dbReference type="NCBI Taxonomy" id="1656914"/>
    <lineage>
        <taxon>Bacteria</taxon>
        <taxon>Bacillati</taxon>
        <taxon>Actinomycetota</taxon>
        <taxon>Actinomycetes</taxon>
        <taxon>Pseudonocardiales</taxon>
        <taxon>Pseudonocardiaceae</taxon>
        <taxon>Amycolatopsis</taxon>
    </lineage>
</organism>
<keyword evidence="4" id="KW-0503">Monooxygenase</keyword>
<keyword evidence="1" id="KW-0285">Flavoprotein</keyword>
<evidence type="ECO:0000256" key="2">
    <source>
        <dbReference type="ARBA" id="ARBA00022643"/>
    </source>
</evidence>
<dbReference type="Pfam" id="PF00296">
    <property type="entry name" value="Bac_luciferase"/>
    <property type="match status" value="1"/>
</dbReference>
<gene>
    <name evidence="6" type="ORF">ACFSVL_14635</name>
</gene>
<protein>
    <submittedName>
        <fullName evidence="6">LLM class F420-dependent oxidoreductase</fullName>
        <ecNumber evidence="6">1.-.-.-</ecNumber>
    </submittedName>
</protein>
<keyword evidence="7" id="KW-1185">Reference proteome</keyword>
<dbReference type="Proteomes" id="UP001597483">
    <property type="component" value="Unassembled WGS sequence"/>
</dbReference>
<dbReference type="PANTHER" id="PTHR42847">
    <property type="entry name" value="ALKANESULFONATE MONOOXYGENASE"/>
    <property type="match status" value="1"/>
</dbReference>
<keyword evidence="3 6" id="KW-0560">Oxidoreductase</keyword>
<dbReference type="NCBIfam" id="TIGR03560">
    <property type="entry name" value="F420_Rv1855c"/>
    <property type="match status" value="1"/>
</dbReference>
<keyword evidence="2" id="KW-0288">FMN</keyword>
<dbReference type="InterPro" id="IPR050172">
    <property type="entry name" value="SsuD_RutA_monooxygenase"/>
</dbReference>
<reference evidence="7" key="1">
    <citation type="journal article" date="2019" name="Int. J. Syst. Evol. Microbiol.">
        <title>The Global Catalogue of Microorganisms (GCM) 10K type strain sequencing project: providing services to taxonomists for standard genome sequencing and annotation.</title>
        <authorList>
            <consortium name="The Broad Institute Genomics Platform"/>
            <consortium name="The Broad Institute Genome Sequencing Center for Infectious Disease"/>
            <person name="Wu L."/>
            <person name="Ma J."/>
        </authorList>
    </citation>
    <scope>NUCLEOTIDE SEQUENCE [LARGE SCALE GENOMIC DNA]</scope>
    <source>
        <strain evidence="7">CGMCC 4.7641</strain>
    </source>
</reference>
<comment type="caution">
    <text evidence="6">The sequence shown here is derived from an EMBL/GenBank/DDBJ whole genome shotgun (WGS) entry which is preliminary data.</text>
</comment>
<dbReference type="InterPro" id="IPR036661">
    <property type="entry name" value="Luciferase-like_sf"/>
</dbReference>
<evidence type="ECO:0000256" key="4">
    <source>
        <dbReference type="ARBA" id="ARBA00023033"/>
    </source>
</evidence>